<evidence type="ECO:0000256" key="1">
    <source>
        <dbReference type="ARBA" id="ARBA00004127"/>
    </source>
</evidence>
<dbReference type="GO" id="GO:0012505">
    <property type="term" value="C:endomembrane system"/>
    <property type="evidence" value="ECO:0007669"/>
    <property type="project" value="UniProtKB-SubCell"/>
</dbReference>
<evidence type="ECO:0008006" key="7">
    <source>
        <dbReference type="Google" id="ProtNLM"/>
    </source>
</evidence>
<dbReference type="Proteomes" id="UP000272778">
    <property type="component" value="Unassembled WGS sequence"/>
</dbReference>
<accession>A0A3N6P120</accession>
<dbReference type="InterPro" id="IPR008217">
    <property type="entry name" value="Ccc1_fam"/>
</dbReference>
<keyword evidence="3" id="KW-1133">Transmembrane helix</keyword>
<comment type="subcellular location">
    <subcellularLocation>
        <location evidence="1">Endomembrane system</location>
        <topology evidence="1">Multi-pass membrane protein</topology>
    </subcellularLocation>
</comment>
<proteinExistence type="predicted"/>
<keyword evidence="2" id="KW-0812">Transmembrane</keyword>
<evidence type="ECO:0000313" key="6">
    <source>
        <dbReference type="Proteomes" id="UP000272778"/>
    </source>
</evidence>
<keyword evidence="4" id="KW-0472">Membrane</keyword>
<comment type="caution">
    <text evidence="5">The sequence shown here is derived from an EMBL/GenBank/DDBJ whole genome shotgun (WGS) entry which is preliminary data.</text>
</comment>
<name>A0A3N6P120_9BURK</name>
<evidence type="ECO:0000256" key="2">
    <source>
        <dbReference type="ARBA" id="ARBA00022692"/>
    </source>
</evidence>
<reference evidence="5 6" key="1">
    <citation type="submission" date="2018-11" db="EMBL/GenBank/DDBJ databases">
        <title>Paraburkholderia sp. DHOA04, isolated from soil.</title>
        <authorList>
            <person name="Gao Z.-H."/>
            <person name="Qiu L.-H."/>
            <person name="Fu J.-C."/>
        </authorList>
    </citation>
    <scope>NUCLEOTIDE SEQUENCE [LARGE SCALE GENOMIC DNA]</scope>
    <source>
        <strain evidence="5 6">DHOA04</strain>
    </source>
</reference>
<organism evidence="5 6">
    <name type="scientific">Paraburkholderia dinghuensis</name>
    <dbReference type="NCBI Taxonomy" id="2305225"/>
    <lineage>
        <taxon>Bacteria</taxon>
        <taxon>Pseudomonadati</taxon>
        <taxon>Pseudomonadota</taxon>
        <taxon>Betaproteobacteria</taxon>
        <taxon>Burkholderiales</taxon>
        <taxon>Burkholderiaceae</taxon>
        <taxon>Paraburkholderia</taxon>
    </lineage>
</organism>
<dbReference type="RefSeq" id="WP_124150935.1">
    <property type="nucleotide sequence ID" value="NZ_RQIS01000006.1"/>
</dbReference>
<gene>
    <name evidence="5" type="ORF">D1Y85_10245</name>
</gene>
<dbReference type="AlphaFoldDB" id="A0A3N6P120"/>
<keyword evidence="6" id="KW-1185">Reference proteome</keyword>
<protein>
    <recommendedName>
        <fullName evidence="7">VIT family protein</fullName>
    </recommendedName>
</protein>
<dbReference type="OrthoDB" id="978987at2"/>
<sequence length="226" mass="24236">MNTTMQAPQDKPETRGKILNTVDRVSELCFGLFMALTFVGAVKAVNPGADAGYKMFLTALGCNLAWGLADAVMYLVRTLADRGQRLTLVQTIQREQDQAVGVRALREALPDKLEPLVEDADLEPIRTRLAAVSTLPPRAKYMFDDFVGALGIFLLVVLGTFPVALPFLFVLDLKTALIASRVLTLVMLFIAGYALGRYSGAGAMKAGLTMVALGVLLTMAIIALGG</sequence>
<dbReference type="Pfam" id="PF01988">
    <property type="entry name" value="VIT1"/>
    <property type="match status" value="1"/>
</dbReference>
<dbReference type="GO" id="GO:0005384">
    <property type="term" value="F:manganese ion transmembrane transporter activity"/>
    <property type="evidence" value="ECO:0007669"/>
    <property type="project" value="InterPro"/>
</dbReference>
<evidence type="ECO:0000313" key="5">
    <source>
        <dbReference type="EMBL" id="RQH07043.1"/>
    </source>
</evidence>
<dbReference type="EMBL" id="RQIS01000006">
    <property type="protein sequence ID" value="RQH07043.1"/>
    <property type="molecule type" value="Genomic_DNA"/>
</dbReference>
<evidence type="ECO:0000256" key="3">
    <source>
        <dbReference type="ARBA" id="ARBA00022989"/>
    </source>
</evidence>
<dbReference type="GO" id="GO:0030026">
    <property type="term" value="P:intracellular manganese ion homeostasis"/>
    <property type="evidence" value="ECO:0007669"/>
    <property type="project" value="InterPro"/>
</dbReference>
<evidence type="ECO:0000256" key="4">
    <source>
        <dbReference type="ARBA" id="ARBA00023136"/>
    </source>
</evidence>